<protein>
    <submittedName>
        <fullName evidence="3">PAP2 family protein</fullName>
    </submittedName>
</protein>
<gene>
    <name evidence="3" type="ORF">HMPREF9421_0786</name>
</gene>
<dbReference type="PANTHER" id="PTHR14969">
    <property type="entry name" value="SPHINGOSINE-1-PHOSPHATE PHOSPHOHYDROLASE"/>
    <property type="match status" value="1"/>
</dbReference>
<feature type="transmembrane region" description="Helical" evidence="1">
    <location>
        <begin position="44"/>
        <end position="61"/>
    </location>
</feature>
<evidence type="ECO:0000259" key="2">
    <source>
        <dbReference type="SMART" id="SM00014"/>
    </source>
</evidence>
<reference evidence="3 4" key="1">
    <citation type="submission" date="2010-12" db="EMBL/GenBank/DDBJ databases">
        <authorList>
            <person name="Muzny D."/>
            <person name="Qin X."/>
            <person name="Deng J."/>
            <person name="Jiang H."/>
            <person name="Liu Y."/>
            <person name="Qu J."/>
            <person name="Song X.-Z."/>
            <person name="Zhang L."/>
            <person name="Thornton R."/>
            <person name="Coyle M."/>
            <person name="Francisco L."/>
            <person name="Jackson L."/>
            <person name="Javaid M."/>
            <person name="Korchina V."/>
            <person name="Kovar C."/>
            <person name="Mata R."/>
            <person name="Mathew T."/>
            <person name="Ngo R."/>
            <person name="Nguyen L."/>
            <person name="Nguyen N."/>
            <person name="Okwuonu G."/>
            <person name="Ongeri F."/>
            <person name="Pham C."/>
            <person name="Simmons D."/>
            <person name="Wilczek-Boney K."/>
            <person name="Hale W."/>
            <person name="Jakkamsetti A."/>
            <person name="Pham P."/>
            <person name="Ruth R."/>
            <person name="San Lucas F."/>
            <person name="Warren J."/>
            <person name="Zhang J."/>
            <person name="Zhao Z."/>
            <person name="Zhou C."/>
            <person name="Zhu D."/>
            <person name="Lee S."/>
            <person name="Bess C."/>
            <person name="Blankenburg K."/>
            <person name="Forbes L."/>
            <person name="Fu Q."/>
            <person name="Gubbala S."/>
            <person name="Hirani K."/>
            <person name="Jayaseelan J.C."/>
            <person name="Lara F."/>
            <person name="Munidasa M."/>
            <person name="Palculict T."/>
            <person name="Patil S."/>
            <person name="Pu L.-L."/>
            <person name="Saada N."/>
            <person name="Tang L."/>
            <person name="Weissenberger G."/>
            <person name="Zhu Y."/>
            <person name="Hemphill L."/>
            <person name="Shang Y."/>
            <person name="Youmans B."/>
            <person name="Ayvaz T."/>
            <person name="Ross M."/>
            <person name="Santibanez J."/>
            <person name="Aqrawi P."/>
            <person name="Gross S."/>
            <person name="Joshi V."/>
            <person name="Fowler G."/>
            <person name="Nazareth L."/>
            <person name="Reid J."/>
            <person name="Worley K."/>
            <person name="Petrosino J."/>
            <person name="Highlander S."/>
            <person name="Gibbs R."/>
        </authorList>
    </citation>
    <scope>NUCLEOTIDE SEQUENCE [LARGE SCALE GENOMIC DNA]</scope>
    <source>
        <strain evidence="3 4">ATCC 700641</strain>
    </source>
</reference>
<dbReference type="eggNOG" id="COG0671">
    <property type="taxonomic scope" value="Bacteria"/>
</dbReference>
<feature type="domain" description="Phosphatidic acid phosphatase type 2/haloperoxidase" evidence="2">
    <location>
        <begin position="69"/>
        <end position="178"/>
    </location>
</feature>
<evidence type="ECO:0000313" key="3">
    <source>
        <dbReference type="EMBL" id="EFV99775.1"/>
    </source>
</evidence>
<dbReference type="SUPFAM" id="SSF48317">
    <property type="entry name" value="Acid phosphatase/Vanadium-dependent haloperoxidase"/>
    <property type="match status" value="1"/>
</dbReference>
<dbReference type="PANTHER" id="PTHR14969:SF13">
    <property type="entry name" value="AT30094P"/>
    <property type="match status" value="1"/>
</dbReference>
<dbReference type="Gene3D" id="1.20.144.10">
    <property type="entry name" value="Phosphatidic acid phosphatase type 2/haloperoxidase"/>
    <property type="match status" value="1"/>
</dbReference>
<dbReference type="SMART" id="SM00014">
    <property type="entry name" value="acidPPc"/>
    <property type="match status" value="1"/>
</dbReference>
<accession>E7S9Q0</accession>
<dbReference type="AlphaFoldDB" id="E7S9Q0"/>
<evidence type="ECO:0000313" key="4">
    <source>
        <dbReference type="Proteomes" id="UP000002814"/>
    </source>
</evidence>
<proteinExistence type="predicted"/>
<feature type="transmembrane region" description="Helical" evidence="1">
    <location>
        <begin position="120"/>
        <end position="151"/>
    </location>
</feature>
<dbReference type="EMBL" id="AEQR01000015">
    <property type="protein sequence ID" value="EFV99775.1"/>
    <property type="molecule type" value="Genomic_DNA"/>
</dbReference>
<comment type="caution">
    <text evidence="3">The sequence shown here is derived from an EMBL/GenBank/DDBJ whole genome shotgun (WGS) entry which is preliminary data.</text>
</comment>
<dbReference type="InterPro" id="IPR036938">
    <property type="entry name" value="PAP2/HPO_sf"/>
</dbReference>
<keyword evidence="1" id="KW-1133">Transmembrane helix</keyword>
<feature type="transmembrane region" description="Helical" evidence="1">
    <location>
        <begin position="163"/>
        <end position="183"/>
    </location>
</feature>
<feature type="transmembrane region" description="Helical" evidence="1">
    <location>
        <begin position="67"/>
        <end position="87"/>
    </location>
</feature>
<organism evidence="3 4">
    <name type="scientific">Streptococcus australis ATCC 700641</name>
    <dbReference type="NCBI Taxonomy" id="888833"/>
    <lineage>
        <taxon>Bacteria</taxon>
        <taxon>Bacillati</taxon>
        <taxon>Bacillota</taxon>
        <taxon>Bacilli</taxon>
        <taxon>Lactobacillales</taxon>
        <taxon>Streptococcaceae</taxon>
        <taxon>Streptococcus</taxon>
    </lineage>
</organism>
<dbReference type="Pfam" id="PF01569">
    <property type="entry name" value="PAP2"/>
    <property type="match status" value="1"/>
</dbReference>
<dbReference type="Proteomes" id="UP000002814">
    <property type="component" value="Unassembled WGS sequence"/>
</dbReference>
<keyword evidence="1" id="KW-0472">Membrane</keyword>
<evidence type="ECO:0000256" key="1">
    <source>
        <dbReference type="SAM" id="Phobius"/>
    </source>
</evidence>
<keyword evidence="1" id="KW-0812">Transmembrane</keyword>
<dbReference type="InterPro" id="IPR000326">
    <property type="entry name" value="PAP2/HPO"/>
</dbReference>
<sequence length="184" mass="20781">MLLVKESIEEKLLMKKEYLFYERVRPFFVSHPYYLSLLKWANRLVTLLMPLLYVYVLWVAYLKASEIWVVLAYLLVPASGFMLLSVIRKAINWPRPYELGALPPLLEREGKGSSMPSRHVFSAAIISTVAWGVNPLLSSLGLFLALLLAGVRVLAGLHFVRDVVVGFVVALLWGIVSFSLLGIF</sequence>
<keyword evidence="4" id="KW-1185">Reference proteome</keyword>
<dbReference type="HOGENOM" id="CLU_072573_12_0_9"/>
<name>E7S9Q0_9STRE</name>